<dbReference type="KEGG" id="asla:NCTC11923_00415"/>
<proteinExistence type="predicted"/>
<keyword evidence="1" id="KW-0812">Transmembrane</keyword>
<sequence>MASSAFPAAPAPAADFAAPAAPAASQRPAAPAHAGLGARRRGSMSPACAVGIEIAKMRRLRTLPVTLAFVAATIAMGSMSLFSESGRADLSDPAAMPWASLLLNLGLVSALTGPILMSVLASRQTDIEHSGSGWNLASTLGLTPGALCRVKLAALSAVIIPAILLQVAGLMAVARLMGLSVPMDVAPWAAYTLLLIAVNIAVCSFHIWLAAVVDNQIVVVGVGLLGSFISLYMLLAPGWLARLVPWGYYAVITPAKVTYDGQTAAFTYIEMPWGWAVGFLALAGLAFAALTRRLDRIER</sequence>
<name>A0A448KA65_9ACTO</name>
<feature type="transmembrane region" description="Helical" evidence="1">
    <location>
        <begin position="95"/>
        <end position="120"/>
    </location>
</feature>
<feature type="transmembrane region" description="Helical" evidence="1">
    <location>
        <begin position="63"/>
        <end position="83"/>
    </location>
</feature>
<dbReference type="AlphaFoldDB" id="A0A448KA65"/>
<dbReference type="STRING" id="1278298.GCA_000428685_02433"/>
<keyword evidence="1" id="KW-1133">Transmembrane helix</keyword>
<evidence type="ECO:0000256" key="1">
    <source>
        <dbReference type="SAM" id="Phobius"/>
    </source>
</evidence>
<accession>A0A448KA65</accession>
<feature type="transmembrane region" description="Helical" evidence="1">
    <location>
        <begin position="217"/>
        <end position="240"/>
    </location>
</feature>
<evidence type="ECO:0000313" key="3">
    <source>
        <dbReference type="Proteomes" id="UP000276899"/>
    </source>
</evidence>
<feature type="transmembrane region" description="Helical" evidence="1">
    <location>
        <begin position="273"/>
        <end position="291"/>
    </location>
</feature>
<keyword evidence="3" id="KW-1185">Reference proteome</keyword>
<feature type="transmembrane region" description="Helical" evidence="1">
    <location>
        <begin position="188"/>
        <end position="210"/>
    </location>
</feature>
<protein>
    <submittedName>
        <fullName evidence="2">Uncharacterized protein conserved in bacteria</fullName>
    </submittedName>
</protein>
<dbReference type="Pfam" id="PF12730">
    <property type="entry name" value="ABC2_membrane_4"/>
    <property type="match status" value="1"/>
</dbReference>
<dbReference type="EMBL" id="LR134363">
    <property type="protein sequence ID" value="VEG73803.1"/>
    <property type="molecule type" value="Genomic_DNA"/>
</dbReference>
<dbReference type="Proteomes" id="UP000276899">
    <property type="component" value="Chromosome"/>
</dbReference>
<dbReference type="RefSeq" id="WP_126412071.1">
    <property type="nucleotide sequence ID" value="NZ_CBCRWE010000046.1"/>
</dbReference>
<organism evidence="2 3">
    <name type="scientific">Actinomyces slackii</name>
    <dbReference type="NCBI Taxonomy" id="52774"/>
    <lineage>
        <taxon>Bacteria</taxon>
        <taxon>Bacillati</taxon>
        <taxon>Actinomycetota</taxon>
        <taxon>Actinomycetes</taxon>
        <taxon>Actinomycetales</taxon>
        <taxon>Actinomycetaceae</taxon>
        <taxon>Actinomyces</taxon>
    </lineage>
</organism>
<keyword evidence="1" id="KW-0472">Membrane</keyword>
<gene>
    <name evidence="2" type="ORF">NCTC11923_00415</name>
</gene>
<feature type="transmembrane region" description="Helical" evidence="1">
    <location>
        <begin position="152"/>
        <end position="176"/>
    </location>
</feature>
<evidence type="ECO:0000313" key="2">
    <source>
        <dbReference type="EMBL" id="VEG73803.1"/>
    </source>
</evidence>
<reference evidence="2 3" key="1">
    <citation type="submission" date="2018-12" db="EMBL/GenBank/DDBJ databases">
        <authorList>
            <consortium name="Pathogen Informatics"/>
        </authorList>
    </citation>
    <scope>NUCLEOTIDE SEQUENCE [LARGE SCALE GENOMIC DNA]</scope>
    <source>
        <strain evidence="2 3">NCTC11923</strain>
    </source>
</reference>